<evidence type="ECO:0000256" key="7">
    <source>
        <dbReference type="ARBA" id="ARBA00022975"/>
    </source>
</evidence>
<dbReference type="HAMAP" id="MF_00225">
    <property type="entry name" value="DHO_dh_type2"/>
    <property type="match status" value="1"/>
</dbReference>
<evidence type="ECO:0000256" key="11">
    <source>
        <dbReference type="HAMAP-Rule" id="MF_00225"/>
    </source>
</evidence>
<organism evidence="13 14">
    <name type="scientific">Maricaulis salignorans</name>
    <dbReference type="NCBI Taxonomy" id="144026"/>
    <lineage>
        <taxon>Bacteria</taxon>
        <taxon>Pseudomonadati</taxon>
        <taxon>Pseudomonadota</taxon>
        <taxon>Alphaproteobacteria</taxon>
        <taxon>Maricaulales</taxon>
        <taxon>Maricaulaceae</taxon>
        <taxon>Maricaulis</taxon>
    </lineage>
</organism>
<evidence type="ECO:0000256" key="5">
    <source>
        <dbReference type="ARBA" id="ARBA00022630"/>
    </source>
</evidence>
<feature type="binding site" evidence="11">
    <location>
        <position position="137"/>
    </location>
    <ligand>
        <name>FMN</name>
        <dbReference type="ChEBI" id="CHEBI:58210"/>
    </ligand>
</feature>
<feature type="binding site" evidence="11">
    <location>
        <position position="173"/>
    </location>
    <ligand>
        <name>substrate</name>
    </ligand>
</feature>
<comment type="subcellular location">
    <subcellularLocation>
        <location evidence="11">Cell membrane</location>
        <topology evidence="11">Peripheral membrane protein</topology>
    </subcellularLocation>
    <subcellularLocation>
        <location evidence="2">Membrane</location>
    </subcellularLocation>
</comment>
<dbReference type="Proteomes" id="UP000199759">
    <property type="component" value="Unassembled WGS sequence"/>
</dbReference>
<dbReference type="PANTHER" id="PTHR48109">
    <property type="entry name" value="DIHYDROOROTATE DEHYDROGENASE (QUINONE), MITOCHONDRIAL-RELATED"/>
    <property type="match status" value="1"/>
</dbReference>
<dbReference type="PANTHER" id="PTHR48109:SF4">
    <property type="entry name" value="DIHYDROOROTATE DEHYDROGENASE (QUINONE), MITOCHONDRIAL"/>
    <property type="match status" value="1"/>
</dbReference>
<evidence type="ECO:0000256" key="4">
    <source>
        <dbReference type="ARBA" id="ARBA00005359"/>
    </source>
</evidence>
<dbReference type="NCBIfam" id="TIGR01036">
    <property type="entry name" value="pyrD_sub2"/>
    <property type="match status" value="1"/>
</dbReference>
<evidence type="ECO:0000313" key="14">
    <source>
        <dbReference type="Proteomes" id="UP000199759"/>
    </source>
</evidence>
<feature type="active site" description="Nucleophile" evidence="11">
    <location>
        <position position="171"/>
    </location>
</feature>
<feature type="binding site" evidence="11">
    <location>
        <begin position="59"/>
        <end position="63"/>
    </location>
    <ligand>
        <name>FMN</name>
        <dbReference type="ChEBI" id="CHEBI:58210"/>
    </ligand>
</feature>
<dbReference type="GO" id="GO:0005737">
    <property type="term" value="C:cytoplasm"/>
    <property type="evidence" value="ECO:0007669"/>
    <property type="project" value="InterPro"/>
</dbReference>
<evidence type="ECO:0000256" key="9">
    <source>
        <dbReference type="ARBA" id="ARBA00023136"/>
    </source>
</evidence>
<dbReference type="InterPro" id="IPR005720">
    <property type="entry name" value="Dihydroorotate_DH_cat"/>
</dbReference>
<dbReference type="InterPro" id="IPR013785">
    <property type="entry name" value="Aldolase_TIM"/>
</dbReference>
<protein>
    <recommendedName>
        <fullName evidence="11">Dihydroorotate dehydrogenase (quinone)</fullName>
        <ecNumber evidence="11">1.3.5.2</ecNumber>
    </recommendedName>
    <alternativeName>
        <fullName evidence="11">DHOdehase</fullName>
        <shortName evidence="11">DHOD</shortName>
        <shortName evidence="11">DHODase</shortName>
    </alternativeName>
    <alternativeName>
        <fullName evidence="11">Dihydroorotate oxidase</fullName>
    </alternativeName>
</protein>
<feature type="binding site" evidence="11">
    <location>
        <position position="63"/>
    </location>
    <ligand>
        <name>substrate</name>
    </ligand>
</feature>
<accession>A0A1G9RVV1</accession>
<name>A0A1G9RVV1_9PROT</name>
<feature type="binding site" evidence="11">
    <location>
        <position position="233"/>
    </location>
    <ligand>
        <name>FMN</name>
        <dbReference type="ChEBI" id="CHEBI:58210"/>
    </ligand>
</feature>
<reference evidence="13 14" key="1">
    <citation type="submission" date="2016-10" db="EMBL/GenBank/DDBJ databases">
        <authorList>
            <person name="de Groot N.N."/>
        </authorList>
    </citation>
    <scope>NUCLEOTIDE SEQUENCE [LARGE SCALE GENOMIC DNA]</scope>
    <source>
        <strain evidence="13 14">DSM 16077</strain>
    </source>
</reference>
<feature type="binding site" evidence="11">
    <location>
        <position position="168"/>
    </location>
    <ligand>
        <name>FMN</name>
        <dbReference type="ChEBI" id="CHEBI:58210"/>
    </ligand>
</feature>
<comment type="similarity">
    <text evidence="4 11">Belongs to the dihydroorotate dehydrogenase family. Type 2 subfamily.</text>
</comment>
<dbReference type="InterPro" id="IPR005719">
    <property type="entry name" value="Dihydroorotate_DH_2"/>
</dbReference>
<dbReference type="NCBIfam" id="NF003652">
    <property type="entry name" value="PRK05286.2-5"/>
    <property type="match status" value="1"/>
</dbReference>
<keyword evidence="5 11" id="KW-0285">Flavoprotein</keyword>
<feature type="binding site" evidence="11">
    <location>
        <position position="168"/>
    </location>
    <ligand>
        <name>substrate</name>
    </ligand>
</feature>
<keyword evidence="11" id="KW-1003">Cell membrane</keyword>
<keyword evidence="14" id="KW-1185">Reference proteome</keyword>
<keyword evidence="6 11" id="KW-0288">FMN</keyword>
<evidence type="ECO:0000256" key="3">
    <source>
        <dbReference type="ARBA" id="ARBA00005161"/>
    </source>
</evidence>
<feature type="domain" description="Dihydroorotate dehydrogenase catalytic" evidence="12">
    <location>
        <begin position="42"/>
        <end position="328"/>
    </location>
</feature>
<dbReference type="GO" id="GO:0006207">
    <property type="term" value="P:'de novo' pyrimidine nucleobase biosynthetic process"/>
    <property type="evidence" value="ECO:0007669"/>
    <property type="project" value="UniProtKB-UniRule"/>
</dbReference>
<dbReference type="Pfam" id="PF01180">
    <property type="entry name" value="DHO_dh"/>
    <property type="match status" value="1"/>
</dbReference>
<dbReference type="PROSITE" id="PS00912">
    <property type="entry name" value="DHODEHASE_2"/>
    <property type="match status" value="1"/>
</dbReference>
<dbReference type="CDD" id="cd04738">
    <property type="entry name" value="DHOD_2_like"/>
    <property type="match status" value="1"/>
</dbReference>
<dbReference type="InterPro" id="IPR012135">
    <property type="entry name" value="Dihydroorotate_DH_1_2"/>
</dbReference>
<dbReference type="NCBIfam" id="NF003645">
    <property type="entry name" value="PRK05286.1-2"/>
    <property type="match status" value="1"/>
</dbReference>
<evidence type="ECO:0000256" key="10">
    <source>
        <dbReference type="ARBA" id="ARBA00048639"/>
    </source>
</evidence>
<dbReference type="EMBL" id="FNHG01000008">
    <property type="protein sequence ID" value="SDM27292.1"/>
    <property type="molecule type" value="Genomic_DNA"/>
</dbReference>
<feature type="binding site" evidence="11">
    <location>
        <position position="256"/>
    </location>
    <ligand>
        <name>FMN</name>
        <dbReference type="ChEBI" id="CHEBI:58210"/>
    </ligand>
</feature>
<comment type="pathway">
    <text evidence="3 11">Pyrimidine metabolism; UMP biosynthesis via de novo pathway; orotate from (S)-dihydroorotate (quinone route): step 1/1.</text>
</comment>
<dbReference type="EC" id="1.3.5.2" evidence="11"/>
<comment type="catalytic activity">
    <reaction evidence="10 11">
        <text>(S)-dihydroorotate + a quinone = orotate + a quinol</text>
        <dbReference type="Rhea" id="RHEA:30187"/>
        <dbReference type="ChEBI" id="CHEBI:24646"/>
        <dbReference type="ChEBI" id="CHEBI:30839"/>
        <dbReference type="ChEBI" id="CHEBI:30864"/>
        <dbReference type="ChEBI" id="CHEBI:132124"/>
        <dbReference type="EC" id="1.3.5.2"/>
    </reaction>
</comment>
<keyword evidence="8 11" id="KW-0560">Oxidoreductase</keyword>
<evidence type="ECO:0000256" key="2">
    <source>
        <dbReference type="ARBA" id="ARBA00004370"/>
    </source>
</evidence>
<dbReference type="InterPro" id="IPR050074">
    <property type="entry name" value="DHO_dehydrogenase"/>
</dbReference>
<gene>
    <name evidence="11" type="primary">pyrD</name>
    <name evidence="13" type="ORF">SAMN04488568_1089</name>
</gene>
<comment type="cofactor">
    <cofactor evidence="11">
        <name>FMN</name>
        <dbReference type="ChEBI" id="CHEBI:58210"/>
    </cofactor>
    <text evidence="11">Binds 1 FMN per subunit.</text>
</comment>
<dbReference type="SUPFAM" id="SSF51395">
    <property type="entry name" value="FMN-linked oxidoreductases"/>
    <property type="match status" value="1"/>
</dbReference>
<feature type="binding site" evidence="11">
    <location>
        <position position="83"/>
    </location>
    <ligand>
        <name>FMN</name>
        <dbReference type="ChEBI" id="CHEBI:58210"/>
    </ligand>
</feature>
<dbReference type="GO" id="GO:0044205">
    <property type="term" value="P:'de novo' UMP biosynthetic process"/>
    <property type="evidence" value="ECO:0007669"/>
    <property type="project" value="UniProtKB-UniRule"/>
</dbReference>
<feature type="binding site" evidence="11">
    <location>
        <begin position="306"/>
        <end position="307"/>
    </location>
    <ligand>
        <name>FMN</name>
        <dbReference type="ChEBI" id="CHEBI:58210"/>
    </ligand>
</feature>
<sequence length="351" mass="37149">MIHDLIARALHVFEPETAHRFGVLGLKAGLGPRQFSRDPAILATRVAGLDLPNPLGLAAGFDKNAEAPDALLAAGFGFVELGAVTPRAQDGKPRPRIFRLAPDRAVINRMGFPNQGLDPFEARLRRRQGRGGIVGVNLGANLDSEDRVADYVTCLERLKDLAQFFTVNISSPNTPGLRSLQTHGALDELLSAVAKVRGQAPVFLKIAPDIADEDVAPILEAIARHGLDGIIVSNTTIQRPDSLTSKHMGEGGGLSGPPVFARSTELVRQFRRAAGADLAIIGVGGIDSADTAYAKIRAGANAVQLYTGLVYHGPGLVQRIKSGLVKRLQADGFVSVAEAVGVDCNRRSSDG</sequence>
<evidence type="ECO:0000256" key="8">
    <source>
        <dbReference type="ARBA" id="ARBA00023002"/>
    </source>
</evidence>
<comment type="function">
    <text evidence="1 11">Catalyzes the conversion of dihydroorotate to orotate with quinone as electron acceptor.</text>
</comment>
<feature type="binding site" evidence="11">
    <location>
        <begin position="234"/>
        <end position="235"/>
    </location>
    <ligand>
        <name>substrate</name>
    </ligand>
</feature>
<dbReference type="Gene3D" id="3.20.20.70">
    <property type="entry name" value="Aldolase class I"/>
    <property type="match status" value="1"/>
</dbReference>
<keyword evidence="7 11" id="KW-0665">Pyrimidine biosynthesis</keyword>
<dbReference type="UniPathway" id="UPA00070">
    <property type="reaction ID" value="UER00946"/>
</dbReference>
<dbReference type="AlphaFoldDB" id="A0A1G9RVV1"/>
<evidence type="ECO:0000256" key="1">
    <source>
        <dbReference type="ARBA" id="ARBA00003125"/>
    </source>
</evidence>
<dbReference type="PIRSF" id="PIRSF000164">
    <property type="entry name" value="DHO_oxidase"/>
    <property type="match status" value="1"/>
</dbReference>
<keyword evidence="9 11" id="KW-0472">Membrane</keyword>
<dbReference type="STRING" id="144026.SAMN04488568_1089"/>
<feature type="binding site" evidence="11">
    <location>
        <position position="205"/>
    </location>
    <ligand>
        <name>FMN</name>
        <dbReference type="ChEBI" id="CHEBI:58210"/>
    </ligand>
</feature>
<feature type="binding site" evidence="11">
    <location>
        <position position="285"/>
    </location>
    <ligand>
        <name>FMN</name>
        <dbReference type="ChEBI" id="CHEBI:58210"/>
    </ligand>
</feature>
<evidence type="ECO:0000313" key="13">
    <source>
        <dbReference type="EMBL" id="SDM27292.1"/>
    </source>
</evidence>
<feature type="binding site" evidence="11">
    <location>
        <begin position="108"/>
        <end position="112"/>
    </location>
    <ligand>
        <name>substrate</name>
    </ligand>
</feature>
<proteinExistence type="inferred from homology"/>
<dbReference type="GO" id="GO:0106430">
    <property type="term" value="F:dihydroorotate dehydrogenase (quinone) activity"/>
    <property type="evidence" value="ECO:0007669"/>
    <property type="project" value="UniProtKB-EC"/>
</dbReference>
<evidence type="ECO:0000259" key="12">
    <source>
        <dbReference type="Pfam" id="PF01180"/>
    </source>
</evidence>
<evidence type="ECO:0000256" key="6">
    <source>
        <dbReference type="ARBA" id="ARBA00022643"/>
    </source>
</evidence>
<comment type="subunit">
    <text evidence="11">Monomer.</text>
</comment>
<dbReference type="InterPro" id="IPR001295">
    <property type="entry name" value="Dihydroorotate_DH_CS"/>
</dbReference>
<dbReference type="GO" id="GO:0005886">
    <property type="term" value="C:plasma membrane"/>
    <property type="evidence" value="ECO:0007669"/>
    <property type="project" value="UniProtKB-SubCell"/>
</dbReference>